<name>A0A128FAB8_9GAMM</name>
<keyword evidence="1" id="KW-0472">Membrane</keyword>
<dbReference type="AlphaFoldDB" id="A0A128FAB8"/>
<keyword evidence="3" id="KW-1185">Reference proteome</keyword>
<protein>
    <recommendedName>
        <fullName evidence="4">DUF304 domain-containing protein</fullName>
    </recommendedName>
</protein>
<organism evidence="2 3">
    <name type="scientific">Grimontia celer</name>
    <dbReference type="NCBI Taxonomy" id="1796497"/>
    <lineage>
        <taxon>Bacteria</taxon>
        <taxon>Pseudomonadati</taxon>
        <taxon>Pseudomonadota</taxon>
        <taxon>Gammaproteobacteria</taxon>
        <taxon>Vibrionales</taxon>
        <taxon>Vibrionaceae</taxon>
        <taxon>Grimontia</taxon>
    </lineage>
</organism>
<dbReference type="EMBL" id="FIZX01000002">
    <property type="protein sequence ID" value="CZF83231.1"/>
    <property type="molecule type" value="Genomic_DNA"/>
</dbReference>
<dbReference type="RefSeq" id="WP_157487827.1">
    <property type="nucleotide sequence ID" value="NZ_FIZX01000002.1"/>
</dbReference>
<dbReference type="Proteomes" id="UP000071641">
    <property type="component" value="Unassembled WGS sequence"/>
</dbReference>
<evidence type="ECO:0000256" key="1">
    <source>
        <dbReference type="SAM" id="Phobius"/>
    </source>
</evidence>
<sequence length="160" mass="18103">MVNATHDTTNSVRKLHLGGGGLLRFFGILFFVMAGLLIWYRTVDSLQSILTWAMWSGFAWHMMFLDHHIKIDLRKGTLTRQITSLYPVYRLKANLHTISGFSVARSLRSRDSHGGKLHELVMLFDTGERVKLMSGGQTKLIDQGKKIAEMCDKPLVVDGQ</sequence>
<accession>A0A128FAB8</accession>
<dbReference type="OrthoDB" id="5917431at2"/>
<reference evidence="3" key="1">
    <citation type="submission" date="2016-02" db="EMBL/GenBank/DDBJ databases">
        <authorList>
            <person name="Rodrigo-Torres Lidia"/>
            <person name="Arahal R.David."/>
        </authorList>
    </citation>
    <scope>NUCLEOTIDE SEQUENCE [LARGE SCALE GENOMIC DNA]</scope>
    <source>
        <strain evidence="3">CECT 9029</strain>
    </source>
</reference>
<evidence type="ECO:0000313" key="2">
    <source>
        <dbReference type="EMBL" id="CZF83231.1"/>
    </source>
</evidence>
<evidence type="ECO:0000313" key="3">
    <source>
        <dbReference type="Proteomes" id="UP000071641"/>
    </source>
</evidence>
<proteinExistence type="predicted"/>
<gene>
    <name evidence="2" type="ORF">GCE9029_03710</name>
</gene>
<evidence type="ECO:0008006" key="4">
    <source>
        <dbReference type="Google" id="ProtNLM"/>
    </source>
</evidence>
<keyword evidence="1" id="KW-0812">Transmembrane</keyword>
<feature type="transmembrane region" description="Helical" evidence="1">
    <location>
        <begin position="46"/>
        <end position="65"/>
    </location>
</feature>
<keyword evidence="1" id="KW-1133">Transmembrane helix</keyword>
<dbReference type="STRING" id="1796497.GCE9029_03710"/>
<feature type="transmembrane region" description="Helical" evidence="1">
    <location>
        <begin position="21"/>
        <end position="40"/>
    </location>
</feature>